<reference evidence="2" key="2">
    <citation type="submission" date="2019-01" db="UniProtKB">
        <authorList>
            <consortium name="EnsemblPlants"/>
        </authorList>
    </citation>
    <scope>IDENTIFICATION</scope>
    <source>
        <strain evidence="2">cv. Heinz 1706</strain>
    </source>
</reference>
<protein>
    <submittedName>
        <fullName evidence="2">Uncharacterized protein</fullName>
    </submittedName>
</protein>
<keyword evidence="1" id="KW-1133">Transmembrane helix</keyword>
<sequence>MIGLLNSQIEHSHEYVDRVSLFVVFYISFGVAETISLQLSEIYIKSKSC</sequence>
<accession>A0A3Q7HBU5</accession>
<feature type="transmembrane region" description="Helical" evidence="1">
    <location>
        <begin position="20"/>
        <end position="44"/>
    </location>
</feature>
<proteinExistence type="predicted"/>
<evidence type="ECO:0000256" key="1">
    <source>
        <dbReference type="SAM" id="Phobius"/>
    </source>
</evidence>
<organism evidence="2">
    <name type="scientific">Solanum lycopersicum</name>
    <name type="common">Tomato</name>
    <name type="synonym">Lycopersicon esculentum</name>
    <dbReference type="NCBI Taxonomy" id="4081"/>
    <lineage>
        <taxon>Eukaryota</taxon>
        <taxon>Viridiplantae</taxon>
        <taxon>Streptophyta</taxon>
        <taxon>Embryophyta</taxon>
        <taxon>Tracheophyta</taxon>
        <taxon>Spermatophyta</taxon>
        <taxon>Magnoliopsida</taxon>
        <taxon>eudicotyledons</taxon>
        <taxon>Gunneridae</taxon>
        <taxon>Pentapetalae</taxon>
        <taxon>asterids</taxon>
        <taxon>lamiids</taxon>
        <taxon>Solanales</taxon>
        <taxon>Solanaceae</taxon>
        <taxon>Solanoideae</taxon>
        <taxon>Solaneae</taxon>
        <taxon>Solanum</taxon>
        <taxon>Solanum subgen. Lycopersicon</taxon>
    </lineage>
</organism>
<keyword evidence="3" id="KW-1185">Reference proteome</keyword>
<keyword evidence="1" id="KW-0812">Transmembrane</keyword>
<evidence type="ECO:0000313" key="2">
    <source>
        <dbReference type="EnsemblPlants" id="Solyc07g042200.1.1.1"/>
    </source>
</evidence>
<name>A0A3Q7HBU5_SOLLC</name>
<dbReference type="InParanoid" id="A0A3Q7HBU5"/>
<dbReference type="EnsemblPlants" id="Solyc07g042200.1.1">
    <property type="protein sequence ID" value="Solyc07g042200.1.1.1"/>
    <property type="gene ID" value="Solyc07g042200.1"/>
</dbReference>
<evidence type="ECO:0000313" key="3">
    <source>
        <dbReference type="Proteomes" id="UP000004994"/>
    </source>
</evidence>
<dbReference type="PaxDb" id="4081-Solyc07g042200.1.1"/>
<reference evidence="2" key="1">
    <citation type="journal article" date="2012" name="Nature">
        <title>The tomato genome sequence provides insights into fleshy fruit evolution.</title>
        <authorList>
            <consortium name="Tomato Genome Consortium"/>
        </authorList>
    </citation>
    <scope>NUCLEOTIDE SEQUENCE [LARGE SCALE GENOMIC DNA]</scope>
    <source>
        <strain evidence="2">cv. Heinz 1706</strain>
    </source>
</reference>
<dbReference type="Proteomes" id="UP000004994">
    <property type="component" value="Chromosome 7"/>
</dbReference>
<dbReference type="Gramene" id="Solyc07g042200.1.1">
    <property type="protein sequence ID" value="Solyc07g042200.1.1.1"/>
    <property type="gene ID" value="Solyc07g042200.1"/>
</dbReference>
<keyword evidence="1" id="KW-0472">Membrane</keyword>
<dbReference type="AlphaFoldDB" id="A0A3Q7HBU5"/>